<evidence type="ECO:0000313" key="2">
    <source>
        <dbReference type="Proteomes" id="UP000265520"/>
    </source>
</evidence>
<reference evidence="1 2" key="1">
    <citation type="journal article" date="2018" name="Front. Plant Sci.">
        <title>Red Clover (Trifolium pratense) and Zigzag Clover (T. medium) - A Picture of Genomic Similarities and Differences.</title>
        <authorList>
            <person name="Dluhosova J."/>
            <person name="Istvanek J."/>
            <person name="Nedelnik J."/>
            <person name="Repkova J."/>
        </authorList>
    </citation>
    <scope>NUCLEOTIDE SEQUENCE [LARGE SCALE GENOMIC DNA]</scope>
    <source>
        <strain evidence="2">cv. 10/8</strain>
        <tissue evidence="1">Leaf</tissue>
    </source>
</reference>
<evidence type="ECO:0000313" key="1">
    <source>
        <dbReference type="EMBL" id="MCI75145.1"/>
    </source>
</evidence>
<dbReference type="EMBL" id="LXQA010876115">
    <property type="protein sequence ID" value="MCI75145.1"/>
    <property type="molecule type" value="Genomic_DNA"/>
</dbReference>
<dbReference type="Proteomes" id="UP000265520">
    <property type="component" value="Unassembled WGS sequence"/>
</dbReference>
<keyword evidence="2" id="KW-1185">Reference proteome</keyword>
<name>A0A392UTN4_9FABA</name>
<feature type="non-terminal residue" evidence="1">
    <location>
        <position position="1"/>
    </location>
</feature>
<proteinExistence type="predicted"/>
<sequence length="49" mass="5368">SGRTLDTGMTDHDLLLLGKLSLTADHGWVLPAGTETHRLQIDHGFGRTR</sequence>
<organism evidence="1 2">
    <name type="scientific">Trifolium medium</name>
    <dbReference type="NCBI Taxonomy" id="97028"/>
    <lineage>
        <taxon>Eukaryota</taxon>
        <taxon>Viridiplantae</taxon>
        <taxon>Streptophyta</taxon>
        <taxon>Embryophyta</taxon>
        <taxon>Tracheophyta</taxon>
        <taxon>Spermatophyta</taxon>
        <taxon>Magnoliopsida</taxon>
        <taxon>eudicotyledons</taxon>
        <taxon>Gunneridae</taxon>
        <taxon>Pentapetalae</taxon>
        <taxon>rosids</taxon>
        <taxon>fabids</taxon>
        <taxon>Fabales</taxon>
        <taxon>Fabaceae</taxon>
        <taxon>Papilionoideae</taxon>
        <taxon>50 kb inversion clade</taxon>
        <taxon>NPAAA clade</taxon>
        <taxon>Hologalegina</taxon>
        <taxon>IRL clade</taxon>
        <taxon>Trifolieae</taxon>
        <taxon>Trifolium</taxon>
    </lineage>
</organism>
<dbReference type="AlphaFoldDB" id="A0A392UTN4"/>
<accession>A0A392UTN4</accession>
<protein>
    <submittedName>
        <fullName evidence="1">Uncharacterized protein</fullName>
    </submittedName>
</protein>
<comment type="caution">
    <text evidence="1">The sequence shown here is derived from an EMBL/GenBank/DDBJ whole genome shotgun (WGS) entry which is preliminary data.</text>
</comment>